<dbReference type="Pfam" id="PF08547">
    <property type="entry name" value="CIA30"/>
    <property type="match status" value="1"/>
</dbReference>
<dbReference type="Gene3D" id="2.60.120.430">
    <property type="entry name" value="Galactose-binding lectin"/>
    <property type="match status" value="1"/>
</dbReference>
<name>A0ABU9KY29_9FLAO</name>
<accession>A0ABU9KY29</accession>
<evidence type="ECO:0000259" key="2">
    <source>
        <dbReference type="Pfam" id="PF08547"/>
    </source>
</evidence>
<dbReference type="PANTHER" id="PTHR13194">
    <property type="entry name" value="COMPLEX I INTERMEDIATE-ASSOCIATED PROTEIN 30"/>
    <property type="match status" value="1"/>
</dbReference>
<sequence>MSKFILLLILIQTSMQEKMTIFDFSQETSSSGWYVVNDGVMGGLSKGQFSRENDMAVFKGDVSTDNNGGFTMIQNQFETIKTNKFKAFTIRLKGDGKDYQFRVRSDKNQQHSYVYQFSTTGEWQEISVPFSSLAPRFRGRSLEMPNFDGAKIEEIAFLIGNKKKESFKLLLDRVSVE</sequence>
<reference evidence="3 4" key="1">
    <citation type="submission" date="2024-04" db="EMBL/GenBank/DDBJ databases">
        <title>whole genome sequencing of Lutimonas vermicola strain IMCC1616.</title>
        <authorList>
            <person name="Bae S.S."/>
        </authorList>
    </citation>
    <scope>NUCLEOTIDE SEQUENCE [LARGE SCALE GENOMIC DNA]</scope>
    <source>
        <strain evidence="3 4">IMCC1616</strain>
    </source>
</reference>
<comment type="caution">
    <text evidence="3">The sequence shown here is derived from an EMBL/GenBank/DDBJ whole genome shotgun (WGS) entry which is preliminary data.</text>
</comment>
<gene>
    <name evidence="3" type="ORF">AABB81_02440</name>
</gene>
<evidence type="ECO:0000256" key="1">
    <source>
        <dbReference type="ARBA" id="ARBA00007884"/>
    </source>
</evidence>
<feature type="domain" description="NADH:ubiquinone oxidoreductase intermediate-associated protein 30" evidence="2">
    <location>
        <begin position="22"/>
        <end position="170"/>
    </location>
</feature>
<dbReference type="EMBL" id="JBCDNA010000001">
    <property type="protein sequence ID" value="MEL4454738.1"/>
    <property type="molecule type" value="Genomic_DNA"/>
</dbReference>
<organism evidence="3 4">
    <name type="scientific">Lutimonas vermicola</name>
    <dbReference type="NCBI Taxonomy" id="414288"/>
    <lineage>
        <taxon>Bacteria</taxon>
        <taxon>Pseudomonadati</taxon>
        <taxon>Bacteroidota</taxon>
        <taxon>Flavobacteriia</taxon>
        <taxon>Flavobacteriales</taxon>
        <taxon>Flavobacteriaceae</taxon>
        <taxon>Lutimonas</taxon>
    </lineage>
</organism>
<keyword evidence="4" id="KW-1185">Reference proteome</keyword>
<dbReference type="PANTHER" id="PTHR13194:SF19">
    <property type="entry name" value="NAD(P)-BINDING ROSSMANN-FOLD SUPERFAMILY PROTEIN"/>
    <property type="match status" value="1"/>
</dbReference>
<dbReference type="Proteomes" id="UP001474120">
    <property type="component" value="Unassembled WGS sequence"/>
</dbReference>
<dbReference type="InterPro" id="IPR039131">
    <property type="entry name" value="NDUFAF1"/>
</dbReference>
<evidence type="ECO:0000313" key="3">
    <source>
        <dbReference type="EMBL" id="MEL4454738.1"/>
    </source>
</evidence>
<comment type="similarity">
    <text evidence="1">Belongs to the CIA30 family.</text>
</comment>
<dbReference type="InterPro" id="IPR013857">
    <property type="entry name" value="NADH-UbQ_OxRdtase-assoc_prot30"/>
</dbReference>
<dbReference type="InterPro" id="IPR008979">
    <property type="entry name" value="Galactose-bd-like_sf"/>
</dbReference>
<protein>
    <submittedName>
        <fullName evidence="3">CIA30 family protein</fullName>
    </submittedName>
</protein>
<dbReference type="RefSeq" id="WP_342158358.1">
    <property type="nucleotide sequence ID" value="NZ_JBCDNA010000001.1"/>
</dbReference>
<proteinExistence type="inferred from homology"/>
<dbReference type="SUPFAM" id="SSF49785">
    <property type="entry name" value="Galactose-binding domain-like"/>
    <property type="match status" value="1"/>
</dbReference>
<evidence type="ECO:0000313" key="4">
    <source>
        <dbReference type="Proteomes" id="UP001474120"/>
    </source>
</evidence>